<name>X6NKY4_RETFI</name>
<feature type="non-terminal residue" evidence="2">
    <location>
        <position position="1"/>
    </location>
</feature>
<keyword evidence="3" id="KW-1185">Reference proteome</keyword>
<sequence>SISAEGLLIVQLLPNARLDRYCISNANIRVGLSNVMSLEHHALLNRQLSTHAPVSSSAPLPVSSGIVSCLPHQTSELDGEWGPSNLNINVGISGNGNRNSSTTWMSRRRTTSANTFAEASEQTRTQPHLRLASIFRSSFGGVGGSGGGSGIGTGTGTGIGTGTGVGEGGNQQVSSFGYGPNTEVVTPEYAKHLNTAFAADKSVIRNDLLTRQYVMKMHYHLPRLCRLWVDLLLFAWILFMGLLLMWQVHHFPRCYPLHLITKPIMPQMDMSLSSNSTAMQMRSQNIFILIIVCLFVCLFLKVHLIFGSILFGSILFGFACFETVSTEMALTRQRNETKSELTSVLFENSVLGRSFASKIEHVEYYWLICVAISLVFCHTLLFVCYYGCKACSMIFRFYWFRKFGVDPLLWLCCVCCCCCCCHTCKTPPSPLIFTANHNHKDHGNDNDNEQHVLLRVQNDQLSNSDSTLKKIWNQQPFLSSSSSLRKKASYAK</sequence>
<evidence type="ECO:0000313" key="3">
    <source>
        <dbReference type="Proteomes" id="UP000023152"/>
    </source>
</evidence>
<protein>
    <submittedName>
        <fullName evidence="2">PPE family protein</fullName>
    </submittedName>
</protein>
<comment type="caution">
    <text evidence="2">The sequence shown here is derived from an EMBL/GenBank/DDBJ whole genome shotgun (WGS) entry which is preliminary data.</text>
</comment>
<evidence type="ECO:0000256" key="1">
    <source>
        <dbReference type="SAM" id="Phobius"/>
    </source>
</evidence>
<feature type="transmembrane region" description="Helical" evidence="1">
    <location>
        <begin position="364"/>
        <end position="388"/>
    </location>
</feature>
<accession>X6NKY4</accession>
<keyword evidence="1" id="KW-0472">Membrane</keyword>
<organism evidence="2 3">
    <name type="scientific">Reticulomyxa filosa</name>
    <dbReference type="NCBI Taxonomy" id="46433"/>
    <lineage>
        <taxon>Eukaryota</taxon>
        <taxon>Sar</taxon>
        <taxon>Rhizaria</taxon>
        <taxon>Retaria</taxon>
        <taxon>Foraminifera</taxon>
        <taxon>Monothalamids</taxon>
        <taxon>Reticulomyxidae</taxon>
        <taxon>Reticulomyxa</taxon>
    </lineage>
</organism>
<proteinExistence type="predicted"/>
<keyword evidence="1" id="KW-1133">Transmembrane helix</keyword>
<reference evidence="2 3" key="1">
    <citation type="journal article" date="2013" name="Curr. Biol.">
        <title>The Genome of the Foraminiferan Reticulomyxa filosa.</title>
        <authorList>
            <person name="Glockner G."/>
            <person name="Hulsmann N."/>
            <person name="Schleicher M."/>
            <person name="Noegel A.A."/>
            <person name="Eichinger L."/>
            <person name="Gallinger C."/>
            <person name="Pawlowski J."/>
            <person name="Sierra R."/>
            <person name="Euteneuer U."/>
            <person name="Pillet L."/>
            <person name="Moustafa A."/>
            <person name="Platzer M."/>
            <person name="Groth M."/>
            <person name="Szafranski K."/>
            <person name="Schliwa M."/>
        </authorList>
    </citation>
    <scope>NUCLEOTIDE SEQUENCE [LARGE SCALE GENOMIC DNA]</scope>
</reference>
<keyword evidence="1" id="KW-0812">Transmembrane</keyword>
<evidence type="ECO:0000313" key="2">
    <source>
        <dbReference type="EMBL" id="ETO26661.1"/>
    </source>
</evidence>
<dbReference type="Proteomes" id="UP000023152">
    <property type="component" value="Unassembled WGS sequence"/>
</dbReference>
<feature type="transmembrane region" description="Helical" evidence="1">
    <location>
        <begin position="227"/>
        <end position="246"/>
    </location>
</feature>
<dbReference type="EMBL" id="ASPP01007720">
    <property type="protein sequence ID" value="ETO26661.1"/>
    <property type="molecule type" value="Genomic_DNA"/>
</dbReference>
<gene>
    <name evidence="2" type="ORF">RFI_10473</name>
</gene>
<feature type="transmembrane region" description="Helical" evidence="1">
    <location>
        <begin position="286"/>
        <end position="319"/>
    </location>
</feature>
<dbReference type="AlphaFoldDB" id="X6NKY4"/>